<keyword evidence="3" id="KW-1185">Reference proteome</keyword>
<name>A0ABS3WQ18_9ACTN</name>
<dbReference type="Proteomes" id="UP001518976">
    <property type="component" value="Unassembled WGS sequence"/>
</dbReference>
<accession>A0ABS3WQ18</accession>
<organism evidence="2 3">
    <name type="scientific">Streptomyces spirodelae</name>
    <dbReference type="NCBI Taxonomy" id="2812904"/>
    <lineage>
        <taxon>Bacteria</taxon>
        <taxon>Bacillati</taxon>
        <taxon>Actinomycetota</taxon>
        <taxon>Actinomycetes</taxon>
        <taxon>Kitasatosporales</taxon>
        <taxon>Streptomycetaceae</taxon>
        <taxon>Streptomyces</taxon>
    </lineage>
</organism>
<reference evidence="2 3" key="1">
    <citation type="submission" date="2021-02" db="EMBL/GenBank/DDBJ databases">
        <title>Streptomyces spirodelae sp. nov., isolated from duckweed.</title>
        <authorList>
            <person name="Saimee Y."/>
            <person name="Duangmal K."/>
        </authorList>
    </citation>
    <scope>NUCLEOTIDE SEQUENCE [LARGE SCALE GENOMIC DNA]</scope>
    <source>
        <strain evidence="2 3">DW4-2</strain>
    </source>
</reference>
<evidence type="ECO:0000313" key="3">
    <source>
        <dbReference type="Proteomes" id="UP001518976"/>
    </source>
</evidence>
<dbReference type="RefSeq" id="WP_209264010.1">
    <property type="nucleotide sequence ID" value="NZ_JAFFZN010000004.1"/>
</dbReference>
<evidence type="ECO:0000313" key="2">
    <source>
        <dbReference type="EMBL" id="MBO8185198.1"/>
    </source>
</evidence>
<feature type="region of interest" description="Disordered" evidence="1">
    <location>
        <begin position="24"/>
        <end position="48"/>
    </location>
</feature>
<comment type="caution">
    <text evidence="2">The sequence shown here is derived from an EMBL/GenBank/DDBJ whole genome shotgun (WGS) entry which is preliminary data.</text>
</comment>
<protein>
    <submittedName>
        <fullName evidence="2">Uncharacterized protein</fullName>
    </submittedName>
</protein>
<gene>
    <name evidence="2" type="ORF">JW592_06885</name>
</gene>
<dbReference type="EMBL" id="JAFFZN010000004">
    <property type="protein sequence ID" value="MBO8185198.1"/>
    <property type="molecule type" value="Genomic_DNA"/>
</dbReference>
<evidence type="ECO:0000256" key="1">
    <source>
        <dbReference type="SAM" id="MobiDB-lite"/>
    </source>
</evidence>
<proteinExistence type="predicted"/>
<sequence>MRGLDVSHAGIVGSLALPGQANIQPSATAEAEADGQKPTSESQRPFGEPDYLIRVVSADLPFHQRLYESVLTICRGCG</sequence>